<name>A0ABT9IDH1_9ACTN</name>
<organism evidence="2 3">
    <name type="scientific">Blastococcus carthaginiensis</name>
    <dbReference type="NCBI Taxonomy" id="3050034"/>
    <lineage>
        <taxon>Bacteria</taxon>
        <taxon>Bacillati</taxon>
        <taxon>Actinomycetota</taxon>
        <taxon>Actinomycetes</taxon>
        <taxon>Geodermatophilales</taxon>
        <taxon>Geodermatophilaceae</taxon>
        <taxon>Blastococcus</taxon>
    </lineage>
</organism>
<accession>A0ABT9IDH1</accession>
<gene>
    <name evidence="2" type="ORF">QOZ88_13300</name>
</gene>
<proteinExistence type="predicted"/>
<dbReference type="InterPro" id="IPR011059">
    <property type="entry name" value="Metal-dep_hydrolase_composite"/>
</dbReference>
<evidence type="ECO:0000313" key="3">
    <source>
        <dbReference type="Proteomes" id="UP001233673"/>
    </source>
</evidence>
<dbReference type="Gene3D" id="3.20.20.140">
    <property type="entry name" value="Metal-dependent hydrolases"/>
    <property type="match status" value="1"/>
</dbReference>
<evidence type="ECO:0000259" key="1">
    <source>
        <dbReference type="Pfam" id="PF07969"/>
    </source>
</evidence>
<dbReference type="CDD" id="cd01300">
    <property type="entry name" value="YtcJ_like"/>
    <property type="match status" value="1"/>
</dbReference>
<dbReference type="PANTHER" id="PTHR22642">
    <property type="entry name" value="IMIDAZOLONEPROPIONASE"/>
    <property type="match status" value="1"/>
</dbReference>
<dbReference type="RefSeq" id="WP_306000238.1">
    <property type="nucleotide sequence ID" value="NZ_JASNFN010000014.1"/>
</dbReference>
<keyword evidence="3" id="KW-1185">Reference proteome</keyword>
<sequence>MTTTVFHNGAVFTADAARSWASAVAVVDGRIAAIGGSDAVTPFVRRADDVVDLDGRALWPAFHDAHAHPVNGGLERARCDLSGDSSAAGYTARIAEYLGSRPDREWVLGGGWSMEAFPGGRPTREALDAVTGDRLVYLPNRDHHSAWVNSRTLLLAGIDASTPDPADGRIERDSAGRPTGLLHEGAMDLVAARAPQPTQEEYDEGLREAQHHLHALGVVGWQDAMVRVQEPGPTVHESYLRAQAAGWLTAHVAGALWWDRDCDLTGVADQVAALAQRRDEARVAGSRYRTESVKIMQDGVVETFTAALLEPYLDRCGHRTANDGLSFLPVDVLDSATAALDAAGFGVHFHALGDRAVREVLDALTNARRLNGATGNRHHLAHLQVVDPADVPRFARLGATANLQALWACHEPQMDELSIPFLGSPRAERQYPFGDLHRAGATLAMGSDWPVSSPDPLAALHVAVNRTAPETPAAAPFLLEQALSLPVALAAYTAGSAHIDGIDDRSGSITVGKDADLVVLDRNPFAAPPCEIGEARVQRTYVAGRLVHAAG</sequence>
<dbReference type="Gene3D" id="3.10.310.70">
    <property type="match status" value="1"/>
</dbReference>
<dbReference type="Proteomes" id="UP001233673">
    <property type="component" value="Unassembled WGS sequence"/>
</dbReference>
<dbReference type="InterPro" id="IPR032466">
    <property type="entry name" value="Metal_Hydrolase"/>
</dbReference>
<dbReference type="Gene3D" id="2.30.40.10">
    <property type="entry name" value="Urease, subunit C, domain 1"/>
    <property type="match status" value="1"/>
</dbReference>
<dbReference type="EMBL" id="JASNFN010000014">
    <property type="protein sequence ID" value="MDP5183616.1"/>
    <property type="molecule type" value="Genomic_DNA"/>
</dbReference>
<dbReference type="SUPFAM" id="SSF51556">
    <property type="entry name" value="Metallo-dependent hydrolases"/>
    <property type="match status" value="1"/>
</dbReference>
<feature type="domain" description="Amidohydrolase 3" evidence="1">
    <location>
        <begin position="49"/>
        <end position="548"/>
    </location>
</feature>
<dbReference type="PANTHER" id="PTHR22642:SF2">
    <property type="entry name" value="PROTEIN LONG AFTER FAR-RED 3"/>
    <property type="match status" value="1"/>
</dbReference>
<dbReference type="InterPro" id="IPR013108">
    <property type="entry name" value="Amidohydro_3"/>
</dbReference>
<dbReference type="SUPFAM" id="SSF51338">
    <property type="entry name" value="Composite domain of metallo-dependent hydrolases"/>
    <property type="match status" value="1"/>
</dbReference>
<protein>
    <submittedName>
        <fullName evidence="2">Amidohydrolase family protein</fullName>
    </submittedName>
</protein>
<reference evidence="3" key="1">
    <citation type="submission" date="2023-05" db="EMBL/GenBank/DDBJ databases">
        <title>Draft genome of Pseudofrankia sp. BMG5.37.</title>
        <authorList>
            <person name="Gtari M."/>
            <person name="Ghodhbane F."/>
            <person name="Sbissi I."/>
        </authorList>
    </citation>
    <scope>NUCLEOTIDE SEQUENCE [LARGE SCALE GENOMIC DNA]</scope>
    <source>
        <strain evidence="3">BMG 814</strain>
    </source>
</reference>
<evidence type="ECO:0000313" key="2">
    <source>
        <dbReference type="EMBL" id="MDP5183616.1"/>
    </source>
</evidence>
<dbReference type="Pfam" id="PF07969">
    <property type="entry name" value="Amidohydro_3"/>
    <property type="match status" value="1"/>
</dbReference>
<comment type="caution">
    <text evidence="2">The sequence shown here is derived from an EMBL/GenBank/DDBJ whole genome shotgun (WGS) entry which is preliminary data.</text>
</comment>
<dbReference type="InterPro" id="IPR033932">
    <property type="entry name" value="YtcJ-like"/>
</dbReference>